<dbReference type="SUPFAM" id="SSF51182">
    <property type="entry name" value="RmlC-like cupins"/>
    <property type="match status" value="1"/>
</dbReference>
<protein>
    <submittedName>
        <fullName evidence="6">AraC family transcriptional regulator, transcriptional activator of pobA</fullName>
    </submittedName>
</protein>
<keyword evidence="1" id="KW-0805">Transcription regulation</keyword>
<dbReference type="SMART" id="SM00342">
    <property type="entry name" value="HTH_ARAC"/>
    <property type="match status" value="1"/>
</dbReference>
<sequence>MDRSRQRLVAAGITAAAIQEPGAADPRMNPAPSYADDLLALAREPRQPLALHLAIPPGNRAGTTPRPPPFPQGEGVRQFPLPGFHQGGASRGRNKPPGPRVRGDHVLILLGQGALTIEFPRHRLPLPAGHAAFIPAGTAFALQAGHDIKGRVLLITPGFGCGSPMPLPPGFRSGAVAAEDLPPIEPVILTPGTAQARPTTCGTDLTRQVALIARVLSRLDAPPCRSADTATCTVDSRLLTERFLELAQAELAEPQTIADMARKLGHSLARLDQACWQSRGRSALQLLYDLRLAQAAEALRRTTRPINEIALDLGYSGPGHFIRSFSAATGRSPQAYREFTRDGLQVAGSEAAQLQPETAPRCTDP</sequence>
<dbReference type="GO" id="GO:0043565">
    <property type="term" value="F:sequence-specific DNA binding"/>
    <property type="evidence" value="ECO:0007669"/>
    <property type="project" value="InterPro"/>
</dbReference>
<name>A0A1I0T1T7_9RHOB</name>
<dbReference type="InterPro" id="IPR009057">
    <property type="entry name" value="Homeodomain-like_sf"/>
</dbReference>
<evidence type="ECO:0000256" key="4">
    <source>
        <dbReference type="SAM" id="MobiDB-lite"/>
    </source>
</evidence>
<evidence type="ECO:0000256" key="3">
    <source>
        <dbReference type="ARBA" id="ARBA00023163"/>
    </source>
</evidence>
<dbReference type="PROSITE" id="PS00041">
    <property type="entry name" value="HTH_ARAC_FAMILY_1"/>
    <property type="match status" value="1"/>
</dbReference>
<evidence type="ECO:0000256" key="2">
    <source>
        <dbReference type="ARBA" id="ARBA00023125"/>
    </source>
</evidence>
<dbReference type="AlphaFoldDB" id="A0A1I0T1T7"/>
<evidence type="ECO:0000313" key="7">
    <source>
        <dbReference type="Proteomes" id="UP000182312"/>
    </source>
</evidence>
<gene>
    <name evidence="6" type="ORF">SAMN04487972_10482</name>
</gene>
<evidence type="ECO:0000256" key="1">
    <source>
        <dbReference type="ARBA" id="ARBA00023015"/>
    </source>
</evidence>
<dbReference type="SUPFAM" id="SSF46689">
    <property type="entry name" value="Homeodomain-like"/>
    <property type="match status" value="1"/>
</dbReference>
<keyword evidence="3" id="KW-0804">Transcription</keyword>
<reference evidence="6 7" key="1">
    <citation type="submission" date="2016-10" db="EMBL/GenBank/DDBJ databases">
        <authorList>
            <person name="de Groot N.N."/>
        </authorList>
    </citation>
    <scope>NUCLEOTIDE SEQUENCE [LARGE SCALE GENOMIC DNA]</scope>
    <source>
        <strain evidence="6 7">CGMCC 1.6117</strain>
    </source>
</reference>
<keyword evidence="2" id="KW-0238">DNA-binding</keyword>
<dbReference type="InterPro" id="IPR018062">
    <property type="entry name" value="HTH_AraC-typ_CS"/>
</dbReference>
<evidence type="ECO:0000313" key="6">
    <source>
        <dbReference type="EMBL" id="SFA45739.1"/>
    </source>
</evidence>
<dbReference type="PANTHER" id="PTHR11019">
    <property type="entry name" value="HTH-TYPE TRANSCRIPTIONAL REGULATOR NIMR"/>
    <property type="match status" value="1"/>
</dbReference>
<dbReference type="PANTHER" id="PTHR11019:SF159">
    <property type="entry name" value="TRANSCRIPTIONAL REGULATOR-RELATED"/>
    <property type="match status" value="1"/>
</dbReference>
<accession>A0A1I0T1T7</accession>
<feature type="region of interest" description="Disordered" evidence="4">
    <location>
        <begin position="55"/>
        <end position="100"/>
    </location>
</feature>
<dbReference type="Gene3D" id="1.10.10.60">
    <property type="entry name" value="Homeodomain-like"/>
    <property type="match status" value="1"/>
</dbReference>
<organism evidence="6 7">
    <name type="scientific">Paracoccus halophilus</name>
    <dbReference type="NCBI Taxonomy" id="376733"/>
    <lineage>
        <taxon>Bacteria</taxon>
        <taxon>Pseudomonadati</taxon>
        <taxon>Pseudomonadota</taxon>
        <taxon>Alphaproteobacteria</taxon>
        <taxon>Rhodobacterales</taxon>
        <taxon>Paracoccaceae</taxon>
        <taxon>Paracoccus</taxon>
    </lineage>
</organism>
<evidence type="ECO:0000259" key="5">
    <source>
        <dbReference type="PROSITE" id="PS01124"/>
    </source>
</evidence>
<proteinExistence type="predicted"/>
<dbReference type="GO" id="GO:0003700">
    <property type="term" value="F:DNA-binding transcription factor activity"/>
    <property type="evidence" value="ECO:0007669"/>
    <property type="project" value="InterPro"/>
</dbReference>
<dbReference type="EMBL" id="FOJO01000004">
    <property type="protein sequence ID" value="SFA45739.1"/>
    <property type="molecule type" value="Genomic_DNA"/>
</dbReference>
<dbReference type="Pfam" id="PF12833">
    <property type="entry name" value="HTH_18"/>
    <property type="match status" value="1"/>
</dbReference>
<dbReference type="PROSITE" id="PS01124">
    <property type="entry name" value="HTH_ARAC_FAMILY_2"/>
    <property type="match status" value="1"/>
</dbReference>
<dbReference type="InterPro" id="IPR018060">
    <property type="entry name" value="HTH_AraC"/>
</dbReference>
<dbReference type="InterPro" id="IPR011051">
    <property type="entry name" value="RmlC_Cupin_sf"/>
</dbReference>
<dbReference type="Proteomes" id="UP000182312">
    <property type="component" value="Unassembled WGS sequence"/>
</dbReference>
<feature type="domain" description="HTH araC/xylS-type" evidence="5">
    <location>
        <begin position="241"/>
        <end position="339"/>
    </location>
</feature>